<keyword evidence="4" id="KW-0282">Flagellum</keyword>
<dbReference type="InterPro" id="IPR008979">
    <property type="entry name" value="Galactose-bd-like_sf"/>
</dbReference>
<evidence type="ECO:0000256" key="1">
    <source>
        <dbReference type="SAM" id="MobiDB-lite"/>
    </source>
</evidence>
<dbReference type="Pfam" id="PF02151">
    <property type="entry name" value="UVR"/>
    <property type="match status" value="2"/>
</dbReference>
<feature type="compositionally biased region" description="Polar residues" evidence="1">
    <location>
        <begin position="308"/>
        <end position="317"/>
    </location>
</feature>
<dbReference type="InterPro" id="IPR001943">
    <property type="entry name" value="UVR_dom"/>
</dbReference>
<evidence type="ECO:0000313" key="5">
    <source>
        <dbReference type="Proteomes" id="UP000324800"/>
    </source>
</evidence>
<evidence type="ECO:0000259" key="2">
    <source>
        <dbReference type="Pfam" id="PF02151"/>
    </source>
</evidence>
<feature type="region of interest" description="Disordered" evidence="1">
    <location>
        <begin position="11"/>
        <end position="39"/>
    </location>
</feature>
<feature type="compositionally biased region" description="Basic and acidic residues" evidence="1">
    <location>
        <begin position="318"/>
        <end position="337"/>
    </location>
</feature>
<accession>A0A5J4WME1</accession>
<dbReference type="EMBL" id="SNRW01001530">
    <property type="protein sequence ID" value="KAA6396051.1"/>
    <property type="molecule type" value="Genomic_DNA"/>
</dbReference>
<gene>
    <name evidence="4" type="ORF">EZS28_008419</name>
</gene>
<dbReference type="InterPro" id="IPR048739">
    <property type="entry name" value="CEP104_N"/>
</dbReference>
<dbReference type="PANTHER" id="PTHR13371:SF0">
    <property type="entry name" value="CENTROSOMAL PROTEIN OF 104 KDA"/>
    <property type="match status" value="1"/>
</dbReference>
<sequence length="362" mass="41587">MKPLALEIAQFSSQEADRPASNLADKQQDEKNPGWQSKQGAKFPQEIIFKLKNGPAHISGVKIMSHEFKIGKRVELHMGVPKDGNAAQSPDDCDFIVLGHTSLDKNETNKYKFSELKSIDLDTYALYLKLVIPEIHTNSLNQYTQVGIRQVRVEGDLINGNEEQLIKMKEMNSSQRRRRDEEQNRKLNSDYGVIASRIDIGEALLNARDANIEASIKQLGLEGKLDGKTKALLRELIIKKDQAVQEEDFDAAKKWKMSIEKMKEVAIQLSELEQKKDQAVKAEDFDTAKKFKIEIEKLRQQVVDISDGKTNQNSNSNQKEKDKEKIIEKDKERKINQYEDDFEDQDQEEDDQIEQQIQKQKQ</sequence>
<dbReference type="OrthoDB" id="66599at2759"/>
<dbReference type="SUPFAM" id="SSF49785">
    <property type="entry name" value="Galactose-binding domain-like"/>
    <property type="match status" value="1"/>
</dbReference>
<reference evidence="4 5" key="1">
    <citation type="submission" date="2019-03" db="EMBL/GenBank/DDBJ databases">
        <title>Single cell metagenomics reveals metabolic interactions within the superorganism composed of flagellate Streblomastix strix and complex community of Bacteroidetes bacteria on its surface.</title>
        <authorList>
            <person name="Treitli S.C."/>
            <person name="Kolisko M."/>
            <person name="Husnik F."/>
            <person name="Keeling P."/>
            <person name="Hampl V."/>
        </authorList>
    </citation>
    <scope>NUCLEOTIDE SEQUENCE [LARGE SCALE GENOMIC DNA]</scope>
    <source>
        <strain evidence="4">ST1C</strain>
    </source>
</reference>
<evidence type="ECO:0000259" key="3">
    <source>
        <dbReference type="Pfam" id="PF21038"/>
    </source>
</evidence>
<comment type="caution">
    <text evidence="4">The sequence shown here is derived from an EMBL/GenBank/DDBJ whole genome shotgun (WGS) entry which is preliminary data.</text>
</comment>
<dbReference type="Proteomes" id="UP000324800">
    <property type="component" value="Unassembled WGS sequence"/>
</dbReference>
<feature type="domain" description="UVR" evidence="2">
    <location>
        <begin position="230"/>
        <end position="264"/>
    </location>
</feature>
<evidence type="ECO:0000313" key="4">
    <source>
        <dbReference type="EMBL" id="KAA6396051.1"/>
    </source>
</evidence>
<dbReference type="Pfam" id="PF21038">
    <property type="entry name" value="CEP104_N"/>
    <property type="match status" value="1"/>
</dbReference>
<feature type="domain" description="UVR" evidence="2">
    <location>
        <begin position="268"/>
        <end position="301"/>
    </location>
</feature>
<protein>
    <submittedName>
        <fullName evidence="4">Putative flagellar associated protein</fullName>
    </submittedName>
</protein>
<feature type="compositionally biased region" description="Acidic residues" evidence="1">
    <location>
        <begin position="338"/>
        <end position="353"/>
    </location>
</feature>
<dbReference type="InterPro" id="IPR052607">
    <property type="entry name" value="CEP104-like"/>
</dbReference>
<keyword evidence="4" id="KW-0969">Cilium</keyword>
<name>A0A5J4WME1_9EUKA</name>
<proteinExistence type="predicted"/>
<feature type="region of interest" description="Disordered" evidence="1">
    <location>
        <begin position="304"/>
        <end position="362"/>
    </location>
</feature>
<feature type="domain" description="Centrosomal protein CEP104 N-terminal" evidence="3">
    <location>
        <begin position="34"/>
        <end position="154"/>
    </location>
</feature>
<keyword evidence="4" id="KW-0966">Cell projection</keyword>
<feature type="non-terminal residue" evidence="4">
    <location>
        <position position="362"/>
    </location>
</feature>
<dbReference type="PANTHER" id="PTHR13371">
    <property type="entry name" value="GLYCINE-, GLUTAMATE-, THIENYLCYCLOHEXYLPIPERIDINE-BINDING PROTEIN"/>
    <property type="match status" value="1"/>
</dbReference>
<dbReference type="AlphaFoldDB" id="A0A5J4WME1"/>
<organism evidence="4 5">
    <name type="scientific">Streblomastix strix</name>
    <dbReference type="NCBI Taxonomy" id="222440"/>
    <lineage>
        <taxon>Eukaryota</taxon>
        <taxon>Metamonada</taxon>
        <taxon>Preaxostyla</taxon>
        <taxon>Oxymonadida</taxon>
        <taxon>Streblomastigidae</taxon>
        <taxon>Streblomastix</taxon>
    </lineage>
</organism>
<dbReference type="GO" id="GO:0005929">
    <property type="term" value="C:cilium"/>
    <property type="evidence" value="ECO:0007669"/>
    <property type="project" value="TreeGrafter"/>
</dbReference>